<reference evidence="2 3" key="1">
    <citation type="submission" date="2019-07" db="EMBL/GenBank/DDBJ databases">
        <authorList>
            <person name="Zhu P."/>
        </authorList>
    </citation>
    <scope>NUCLEOTIDE SEQUENCE [LARGE SCALE GENOMIC DNA]</scope>
    <source>
        <strain evidence="2 3">SSL-25</strain>
    </source>
</reference>
<dbReference type="OrthoDB" id="4230377at2"/>
<dbReference type="PROSITE" id="PS51674">
    <property type="entry name" value="4FE4S_WBL"/>
    <property type="match status" value="1"/>
</dbReference>
<dbReference type="AlphaFoldDB" id="A0A5B8JF49"/>
<evidence type="ECO:0000259" key="1">
    <source>
        <dbReference type="PROSITE" id="PS51674"/>
    </source>
</evidence>
<dbReference type="EMBL" id="CP042266">
    <property type="protein sequence ID" value="QDY78511.1"/>
    <property type="molecule type" value="Genomic_DNA"/>
</dbReference>
<name>A0A5B8JF49_9ACTN</name>
<evidence type="ECO:0000313" key="3">
    <source>
        <dbReference type="Proteomes" id="UP000320580"/>
    </source>
</evidence>
<gene>
    <name evidence="2" type="ORF">FQU76_20645</name>
</gene>
<accession>A0A5B8JF49</accession>
<dbReference type="RefSeq" id="WP_146481824.1">
    <property type="nucleotide sequence ID" value="NZ_CP042266.1"/>
</dbReference>
<feature type="domain" description="4Fe-4S Wbl-type" evidence="1">
    <location>
        <begin position="17"/>
        <end position="75"/>
    </location>
</feature>
<evidence type="ECO:0000313" key="2">
    <source>
        <dbReference type="EMBL" id="QDY78511.1"/>
    </source>
</evidence>
<organism evidence="2 3">
    <name type="scientific">Streptomyces qinzhouensis</name>
    <dbReference type="NCBI Taxonomy" id="2599401"/>
    <lineage>
        <taxon>Bacteria</taxon>
        <taxon>Bacillati</taxon>
        <taxon>Actinomycetota</taxon>
        <taxon>Actinomycetes</taxon>
        <taxon>Kitasatosporales</taxon>
        <taxon>Streptomycetaceae</taxon>
        <taxon>Streptomyces</taxon>
    </lineage>
</organism>
<dbReference type="Proteomes" id="UP000320580">
    <property type="component" value="Chromosome"/>
</dbReference>
<protein>
    <recommendedName>
        <fullName evidence="1">4Fe-4S Wbl-type domain-containing protein</fullName>
    </recommendedName>
</protein>
<proteinExistence type="predicted"/>
<keyword evidence="3" id="KW-1185">Reference proteome</keyword>
<dbReference type="InterPro" id="IPR034768">
    <property type="entry name" value="4FE4S_WBL"/>
</dbReference>
<dbReference type="Pfam" id="PF02467">
    <property type="entry name" value="Whib"/>
    <property type="match status" value="1"/>
</dbReference>
<sequence length="98" mass="10641">MPVPEPFASPRWRTAAACAGLPPQIIFARREVEARPALEACRHCPVARRCEESVAPAESYFDGVSAGRLWRNGRLVRLRGQYVAQSHVTPEGDAAGAA</sequence>
<dbReference type="KEGG" id="sqz:FQU76_20645"/>